<dbReference type="Gene3D" id="2.60.40.2030">
    <property type="match status" value="1"/>
</dbReference>
<name>X1GUL1_9ZZZZ</name>
<sequence length="316" mass="34164">VTDYFDGDITEIIVYNTELNNAQRIIVENYLAAKYGLTITDDKYVFQGTHYYDVAGISQINSTNLHTAARSAGMLKISNADDLDDGEYLLFGHDNGSIASWTSTEVPNADANIRRIAQEWRLDETSDVGAITISLDTSMLPSLPAEFTSRVMWIDDDGDFSSGATQCPLTLNDTLYQYTNINPDDSAFISFGIVRPVIQFSTQNSNDNEPNTSINIEVTLNYALVNNATVDYTVTGGTATGSGTDYTLANGTATISSGSTSTNISISIVNDTDVESDETIIIELSNPSTGVTLGAIDSTVFTIHDDDSPRNIQFSA</sequence>
<protein>
    <recommendedName>
        <fullName evidence="4">Calx-beta domain-containing protein</fullName>
    </recommendedName>
</protein>
<evidence type="ECO:0000256" key="1">
    <source>
        <dbReference type="ARBA" id="ARBA00022729"/>
    </source>
</evidence>
<organism evidence="5">
    <name type="scientific">marine sediment metagenome</name>
    <dbReference type="NCBI Taxonomy" id="412755"/>
    <lineage>
        <taxon>unclassified sequences</taxon>
        <taxon>metagenomes</taxon>
        <taxon>ecological metagenomes</taxon>
    </lineage>
</organism>
<evidence type="ECO:0000313" key="5">
    <source>
        <dbReference type="EMBL" id="GAH60857.1"/>
    </source>
</evidence>
<dbReference type="GO" id="GO:0004930">
    <property type="term" value="F:G protein-coupled receptor activity"/>
    <property type="evidence" value="ECO:0007669"/>
    <property type="project" value="InterPro"/>
</dbReference>
<reference evidence="5" key="1">
    <citation type="journal article" date="2014" name="Front. Microbiol.">
        <title>High frequency of phylogenetically diverse reductive dehalogenase-homologous genes in deep subseafloor sedimentary metagenomes.</title>
        <authorList>
            <person name="Kawai M."/>
            <person name="Futagami T."/>
            <person name="Toyoda A."/>
            <person name="Takaki Y."/>
            <person name="Nishi S."/>
            <person name="Hori S."/>
            <person name="Arai W."/>
            <person name="Tsubouchi T."/>
            <person name="Morono Y."/>
            <person name="Uchiyama I."/>
            <person name="Ito T."/>
            <person name="Fujiyama A."/>
            <person name="Inagaki F."/>
            <person name="Takami H."/>
        </authorList>
    </citation>
    <scope>NUCLEOTIDE SEQUENCE</scope>
    <source>
        <strain evidence="5">Expedition CK06-06</strain>
    </source>
</reference>
<dbReference type="PANTHER" id="PTHR46682">
    <property type="entry name" value="ADHESION G-PROTEIN COUPLED RECEPTOR V1"/>
    <property type="match status" value="1"/>
</dbReference>
<keyword evidence="2" id="KW-0677">Repeat</keyword>
<dbReference type="PANTHER" id="PTHR46682:SF1">
    <property type="entry name" value="ADHESION G-PROTEIN COUPLED RECEPTOR V1"/>
    <property type="match status" value="1"/>
</dbReference>
<gene>
    <name evidence="5" type="ORF">S03H2_27331</name>
</gene>
<dbReference type="Pfam" id="PF03160">
    <property type="entry name" value="Calx-beta"/>
    <property type="match status" value="1"/>
</dbReference>
<dbReference type="InterPro" id="IPR026919">
    <property type="entry name" value="ADGRV1"/>
</dbReference>
<dbReference type="InterPro" id="IPR038081">
    <property type="entry name" value="CalX-like_sf"/>
</dbReference>
<dbReference type="EMBL" id="BARU01016447">
    <property type="protein sequence ID" value="GAH60857.1"/>
    <property type="molecule type" value="Genomic_DNA"/>
</dbReference>
<dbReference type="InterPro" id="IPR058515">
    <property type="entry name" value="DUF8202"/>
</dbReference>
<keyword evidence="1" id="KW-0732">Signal</keyword>
<keyword evidence="3" id="KW-0106">Calcium</keyword>
<evidence type="ECO:0000259" key="4">
    <source>
        <dbReference type="SMART" id="SM00237"/>
    </source>
</evidence>
<dbReference type="SUPFAM" id="SSF141072">
    <property type="entry name" value="CalX-like"/>
    <property type="match status" value="1"/>
</dbReference>
<dbReference type="GO" id="GO:0016020">
    <property type="term" value="C:membrane"/>
    <property type="evidence" value="ECO:0007669"/>
    <property type="project" value="InterPro"/>
</dbReference>
<proteinExistence type="predicted"/>
<dbReference type="AlphaFoldDB" id="X1GUL1"/>
<dbReference type="Pfam" id="PF26628">
    <property type="entry name" value="DUF8202"/>
    <property type="match status" value="1"/>
</dbReference>
<evidence type="ECO:0000256" key="2">
    <source>
        <dbReference type="ARBA" id="ARBA00022737"/>
    </source>
</evidence>
<dbReference type="SMART" id="SM00237">
    <property type="entry name" value="Calx_beta"/>
    <property type="match status" value="1"/>
</dbReference>
<accession>X1GUL1</accession>
<evidence type="ECO:0000256" key="3">
    <source>
        <dbReference type="ARBA" id="ARBA00022837"/>
    </source>
</evidence>
<feature type="non-terminal residue" evidence="5">
    <location>
        <position position="316"/>
    </location>
</feature>
<comment type="caution">
    <text evidence="5">The sequence shown here is derived from an EMBL/GenBank/DDBJ whole genome shotgun (WGS) entry which is preliminary data.</text>
</comment>
<dbReference type="InterPro" id="IPR003644">
    <property type="entry name" value="Calx_beta"/>
</dbReference>
<feature type="non-terminal residue" evidence="5">
    <location>
        <position position="1"/>
    </location>
</feature>
<feature type="domain" description="Calx-beta" evidence="4">
    <location>
        <begin position="178"/>
        <end position="285"/>
    </location>
</feature>